<dbReference type="eggNOG" id="COG3206">
    <property type="taxonomic scope" value="Bacteria"/>
</dbReference>
<evidence type="ECO:0000259" key="8">
    <source>
        <dbReference type="Pfam" id="PF02706"/>
    </source>
</evidence>
<comment type="subcellular location">
    <subcellularLocation>
        <location evidence="1">Cell membrane</location>
        <topology evidence="1">Multi-pass membrane protein</topology>
    </subcellularLocation>
</comment>
<dbReference type="AlphaFoldDB" id="G7V942"/>
<dbReference type="InterPro" id="IPR003856">
    <property type="entry name" value="LPS_length_determ_N"/>
</dbReference>
<dbReference type="InterPro" id="IPR050445">
    <property type="entry name" value="Bact_polysacc_biosynth/exp"/>
</dbReference>
<dbReference type="STRING" id="580340.Tlie_1867"/>
<dbReference type="PANTHER" id="PTHR32309">
    <property type="entry name" value="TYROSINE-PROTEIN KINASE"/>
    <property type="match status" value="1"/>
</dbReference>
<gene>
    <name evidence="10" type="ordered locus">Tlie_1867</name>
</gene>
<keyword evidence="6" id="KW-0175">Coiled coil</keyword>
<dbReference type="GO" id="GO:0004713">
    <property type="term" value="F:protein tyrosine kinase activity"/>
    <property type="evidence" value="ECO:0007669"/>
    <property type="project" value="TreeGrafter"/>
</dbReference>
<feature type="domain" description="Polysaccharide chain length determinant N-terminal" evidence="8">
    <location>
        <begin position="22"/>
        <end position="74"/>
    </location>
</feature>
<feature type="transmembrane region" description="Helical" evidence="7">
    <location>
        <begin position="39"/>
        <end position="62"/>
    </location>
</feature>
<evidence type="ECO:0000259" key="9">
    <source>
        <dbReference type="Pfam" id="PF13807"/>
    </source>
</evidence>
<dbReference type="GO" id="GO:0005886">
    <property type="term" value="C:plasma membrane"/>
    <property type="evidence" value="ECO:0007669"/>
    <property type="project" value="UniProtKB-SubCell"/>
</dbReference>
<sequence>MPEDLSQGRTYQVEPYEGRYAEEISLLDIMVIFAKWRRLIAATVLLFAVGALIFAFMMTPLYKASVLVAETDKSYLGLLKSSAVQDRVLDRFAPKNWREMVGPDKKLKKDQLVAKYIGEMEAQGTKEGVIKLSVTYTDPKKAAEITNEYVNALENVLKDVRYGEYRKMAEDYAGKLNEVSGNLRAIEKDLAELEGKLGIGAKSVGVDGKIRDLEPVVAEWLKLQEKIMDKVMLISEKEADVGNNPEVATMKEELSELNLELEQYEESIMKSALNGQSSASFEVFSEYLKKRKEWLVQWMLYQKLQSLYDKVVLQEKTLNVSVVSLGSAQVPDKPFKPNKKLLLAVALVLGLFIGVFSAFFMEFFHRASEDPEEREKVKLIKEAFTLKGFFRS</sequence>
<dbReference type="HOGENOM" id="CLU_049861_0_0_0"/>
<dbReference type="EMBL" id="CP003096">
    <property type="protein sequence ID" value="AER67576.1"/>
    <property type="molecule type" value="Genomic_DNA"/>
</dbReference>
<keyword evidence="5 7" id="KW-0472">Membrane</keyword>
<dbReference type="KEGG" id="tli:Tlie_1867"/>
<evidence type="ECO:0000256" key="3">
    <source>
        <dbReference type="ARBA" id="ARBA00022692"/>
    </source>
</evidence>
<dbReference type="InterPro" id="IPR032807">
    <property type="entry name" value="GNVR"/>
</dbReference>
<proteinExistence type="predicted"/>
<dbReference type="Proteomes" id="UP000005868">
    <property type="component" value="Chromosome"/>
</dbReference>
<evidence type="ECO:0000256" key="6">
    <source>
        <dbReference type="SAM" id="Coils"/>
    </source>
</evidence>
<name>G7V942_THELD</name>
<evidence type="ECO:0000313" key="11">
    <source>
        <dbReference type="Proteomes" id="UP000005868"/>
    </source>
</evidence>
<protein>
    <submittedName>
        <fullName evidence="10">Lipopolysaccharide biosynthesis protein</fullName>
    </submittedName>
</protein>
<dbReference type="Pfam" id="PF13807">
    <property type="entry name" value="GNVR"/>
    <property type="match status" value="1"/>
</dbReference>
<organism evidence="10 11">
    <name type="scientific">Thermovirga lienii (strain ATCC BAA-1197 / DSM 17291 / Cas60314)</name>
    <dbReference type="NCBI Taxonomy" id="580340"/>
    <lineage>
        <taxon>Bacteria</taxon>
        <taxon>Thermotogati</taxon>
        <taxon>Synergistota</taxon>
        <taxon>Synergistia</taxon>
        <taxon>Synergistales</taxon>
        <taxon>Thermovirgaceae</taxon>
        <taxon>Thermovirga</taxon>
    </lineage>
</organism>
<dbReference type="PANTHER" id="PTHR32309:SF13">
    <property type="entry name" value="FERRIC ENTEROBACTIN TRANSPORT PROTEIN FEPE"/>
    <property type="match status" value="1"/>
</dbReference>
<keyword evidence="3 7" id="KW-0812">Transmembrane</keyword>
<evidence type="ECO:0000313" key="10">
    <source>
        <dbReference type="EMBL" id="AER67576.1"/>
    </source>
</evidence>
<keyword evidence="11" id="KW-1185">Reference proteome</keyword>
<dbReference type="Pfam" id="PF02706">
    <property type="entry name" value="Wzz"/>
    <property type="match status" value="1"/>
</dbReference>
<feature type="transmembrane region" description="Helical" evidence="7">
    <location>
        <begin position="341"/>
        <end position="364"/>
    </location>
</feature>
<keyword evidence="2" id="KW-1003">Cell membrane</keyword>
<evidence type="ECO:0000256" key="2">
    <source>
        <dbReference type="ARBA" id="ARBA00022475"/>
    </source>
</evidence>
<accession>G7V942</accession>
<feature type="coiled-coil region" evidence="6">
    <location>
        <begin position="247"/>
        <end position="274"/>
    </location>
</feature>
<evidence type="ECO:0000256" key="7">
    <source>
        <dbReference type="SAM" id="Phobius"/>
    </source>
</evidence>
<evidence type="ECO:0000256" key="5">
    <source>
        <dbReference type="ARBA" id="ARBA00023136"/>
    </source>
</evidence>
<reference evidence="11" key="1">
    <citation type="submission" date="2011-10" db="EMBL/GenBank/DDBJ databases">
        <title>The complete genome of chromosome of Thermovirga lienii DSM 17291.</title>
        <authorList>
            <consortium name="US DOE Joint Genome Institute (JGI-PGF)"/>
            <person name="Lucas S."/>
            <person name="Copeland A."/>
            <person name="Lapidus A."/>
            <person name="Glavina del Rio T."/>
            <person name="Dalin E."/>
            <person name="Tice H."/>
            <person name="Bruce D."/>
            <person name="Goodwin L."/>
            <person name="Pitluck S."/>
            <person name="Peters L."/>
            <person name="Mikhailova N."/>
            <person name="Saunders E."/>
            <person name="Kyrpides N."/>
            <person name="Mavromatis K."/>
            <person name="Ivanova N."/>
            <person name="Last F.I."/>
            <person name="Brettin T."/>
            <person name="Detter J.C."/>
            <person name="Han C."/>
            <person name="Larimer F."/>
            <person name="Land M."/>
            <person name="Hauser L."/>
            <person name="Markowitz V."/>
            <person name="Cheng J.-F."/>
            <person name="Hugenholtz P."/>
            <person name="Woyke T."/>
            <person name="Wu D."/>
            <person name="Spring S."/>
            <person name="Schroeder M."/>
            <person name="Brambilla E.-M."/>
            <person name="Klenk H.-P."/>
            <person name="Eisen J.A."/>
        </authorList>
    </citation>
    <scope>NUCLEOTIDE SEQUENCE [LARGE SCALE GENOMIC DNA]</scope>
    <source>
        <strain evidence="11">ATCC BAA-1197 / DSM 17291 / Cas60314</strain>
    </source>
</reference>
<reference evidence="10 11" key="2">
    <citation type="journal article" date="2012" name="Stand. Genomic Sci.">
        <title>Genome sequence of the moderately thermophilic, amino-acid-degrading and sulfur-reducing bacterium Thermovirga lienii type strain (Cas60314(T)).</title>
        <authorList>
            <person name="Goker M."/>
            <person name="Saunders E."/>
            <person name="Lapidus A."/>
            <person name="Nolan M."/>
            <person name="Lucas S."/>
            <person name="Hammon N."/>
            <person name="Deshpande S."/>
            <person name="Cheng J.F."/>
            <person name="Han C."/>
            <person name="Tapia R."/>
            <person name="Goodwin L.A."/>
            <person name="Pitluck S."/>
            <person name="Liolios K."/>
            <person name="Mavromatis K."/>
            <person name="Pagani I."/>
            <person name="Ivanova N."/>
            <person name="Mikhailova N."/>
            <person name="Pati A."/>
            <person name="Chen A."/>
            <person name="Palaniappan K."/>
            <person name="Land M."/>
            <person name="Chang Y.J."/>
            <person name="Jeffries C.D."/>
            <person name="Brambilla E.M."/>
            <person name="Rohde M."/>
            <person name="Spring S."/>
            <person name="Detter J.C."/>
            <person name="Woyke T."/>
            <person name="Bristow J."/>
            <person name="Eisen J.A."/>
            <person name="Markowitz V."/>
            <person name="Hugenholtz P."/>
            <person name="Kyrpides N.C."/>
            <person name="Klenk H.P."/>
        </authorList>
    </citation>
    <scope>NUCLEOTIDE SEQUENCE [LARGE SCALE GENOMIC DNA]</scope>
    <source>
        <strain evidence="11">ATCC BAA-1197 / DSM 17291 / Cas60314</strain>
    </source>
</reference>
<feature type="domain" description="Tyrosine-protein kinase G-rich" evidence="9">
    <location>
        <begin position="291"/>
        <end position="360"/>
    </location>
</feature>
<evidence type="ECO:0000256" key="4">
    <source>
        <dbReference type="ARBA" id="ARBA00022989"/>
    </source>
</evidence>
<evidence type="ECO:0000256" key="1">
    <source>
        <dbReference type="ARBA" id="ARBA00004651"/>
    </source>
</evidence>
<dbReference type="OrthoDB" id="1662at2"/>
<keyword evidence="4 7" id="KW-1133">Transmembrane helix</keyword>